<reference evidence="1 2" key="1">
    <citation type="journal article" date="2019" name="Int. J. Syst. Evol. Microbiol.">
        <title>The Global Catalogue of Microorganisms (GCM) 10K type strain sequencing project: providing services to taxonomists for standard genome sequencing and annotation.</title>
        <authorList>
            <consortium name="The Broad Institute Genomics Platform"/>
            <consortium name="The Broad Institute Genome Sequencing Center for Infectious Disease"/>
            <person name="Wu L."/>
            <person name="Ma J."/>
        </authorList>
    </citation>
    <scope>NUCLEOTIDE SEQUENCE [LARGE SCALE GENOMIC DNA]</scope>
    <source>
        <strain evidence="1 2">JCM 16328</strain>
    </source>
</reference>
<protein>
    <submittedName>
        <fullName evidence="1">Uncharacterized protein</fullName>
    </submittedName>
</protein>
<dbReference type="InterPro" id="IPR047676">
    <property type="entry name" value="FxLYD_dom"/>
</dbReference>
<keyword evidence="2" id="KW-1185">Reference proteome</keyword>
<accession>A0AAV3T786</accession>
<gene>
    <name evidence="1" type="ORF">GCM10009020_12320</name>
</gene>
<dbReference type="RefSeq" id="WP_343773041.1">
    <property type="nucleotide sequence ID" value="NZ_BAAADV010000001.1"/>
</dbReference>
<dbReference type="AlphaFoldDB" id="A0AAV3T786"/>
<dbReference type="InterPro" id="IPR006311">
    <property type="entry name" value="TAT_signal"/>
</dbReference>
<dbReference type="NCBIfam" id="NF038353">
    <property type="entry name" value="FxLYD_dom"/>
    <property type="match status" value="1"/>
</dbReference>
<dbReference type="EMBL" id="BAAADV010000001">
    <property type="protein sequence ID" value="GAA0668130.1"/>
    <property type="molecule type" value="Genomic_DNA"/>
</dbReference>
<evidence type="ECO:0000313" key="1">
    <source>
        <dbReference type="EMBL" id="GAA0668130.1"/>
    </source>
</evidence>
<evidence type="ECO:0000313" key="2">
    <source>
        <dbReference type="Proteomes" id="UP001500420"/>
    </source>
</evidence>
<dbReference type="Proteomes" id="UP001500420">
    <property type="component" value="Unassembled WGS sequence"/>
</dbReference>
<comment type="caution">
    <text evidence="1">The sequence shown here is derived from an EMBL/GenBank/DDBJ whole genome shotgun (WGS) entry which is preliminary data.</text>
</comment>
<sequence>MESDATGEGAAGEDPTRRRVLQLVGAGGIAGIAGCLGGDGGTAYGPQNEVAVSGNGSLENATNASTQRAFASTTPDPDATTVQALELVEHEPANAGGYKGLTVQGSVRNDAEQLIEYAEVRTRFYGENGAHLGTYLASTSDLSAGTEWSFEVVVLESPADVDSYDAGVFGWPP</sequence>
<organism evidence="1 2">
    <name type="scientific">Natronoarchaeum mannanilyticum</name>
    <dbReference type="NCBI Taxonomy" id="926360"/>
    <lineage>
        <taxon>Archaea</taxon>
        <taxon>Methanobacteriati</taxon>
        <taxon>Methanobacteriota</taxon>
        <taxon>Stenosarchaea group</taxon>
        <taxon>Halobacteria</taxon>
        <taxon>Halobacteriales</taxon>
        <taxon>Natronoarchaeaceae</taxon>
    </lineage>
</organism>
<name>A0AAV3T786_9EURY</name>
<proteinExistence type="predicted"/>
<dbReference type="PROSITE" id="PS51318">
    <property type="entry name" value="TAT"/>
    <property type="match status" value="1"/>
</dbReference>